<name>A0A6B8RRW8_9BACL</name>
<dbReference type="InterPro" id="IPR050270">
    <property type="entry name" value="DegV_domain_contain"/>
</dbReference>
<dbReference type="AlphaFoldDB" id="A0A6B8RRW8"/>
<evidence type="ECO:0000256" key="1">
    <source>
        <dbReference type="ARBA" id="ARBA00003238"/>
    </source>
</evidence>
<dbReference type="InterPro" id="IPR036117">
    <property type="entry name" value="DhaL_dom_sf"/>
</dbReference>
<proteinExistence type="predicted"/>
<dbReference type="OrthoDB" id="9760324at2"/>
<dbReference type="SMART" id="SM01121">
    <property type="entry name" value="Dak1_2"/>
    <property type="match status" value="1"/>
</dbReference>
<keyword evidence="2" id="KW-0446">Lipid-binding</keyword>
<dbReference type="InterPro" id="IPR004007">
    <property type="entry name" value="DhaL_dom"/>
</dbReference>
<feature type="domain" description="DhaL" evidence="3">
    <location>
        <begin position="7"/>
        <end position="197"/>
    </location>
</feature>
<evidence type="ECO:0000259" key="3">
    <source>
        <dbReference type="PROSITE" id="PS51480"/>
    </source>
</evidence>
<sequence>MEVLNHRTFYDMIISGAQEIIYHQNELNAINVFPVADGDTGNNLAHLMGMITRDCMWGDSSKDTLERIKLACMRGSRGNSGMIFSQFIITMCNFLLLYPEVKYKQFLEMCELSVQSAIKSVAAPQEGTVLTVMKTWVRVMKEASRGTESIQQVLKQSLAEVNTALEHTKNQLEVLRVHNVVDAGAKGFVHFLKGLIEVRLQPKPFNGSSSANLTLEEKPHVFAEHEEIPFRYCSEFLFETATDPEALKGQLSDLGDSLVIVSDNGLAKVHLHTNDPARAARIFSDMGKLVYQKVEDMHRQYQGIYQRKSSIALVVDSACDLPQEWMDAYQIHMLPLQLQVGKSTFLDKVTLQPDVFYTMLEESTEQPKSSQPNLLSVEQLYQQLLQQYESVVSIHLSKELSGTYNVCCMAAEQIDSARIHVVNSRTLSGAYGLLACRIAEALETGSSFSEIKHAIKGWIPKSEILVSVPTLKYMLRGGRVSPLQGKIARWLSMKPIVSIDHEGKSLLYGKTFFSKSSQGKMFQLLKRIHLKHGIAQYALLHAGNPESMKQCELEMINITGSRPLYITNVSPVIGANAGKGAISVAMLLNENNTRGGV</sequence>
<dbReference type="SUPFAM" id="SSF82549">
    <property type="entry name" value="DAK1/DegV-like"/>
    <property type="match status" value="1"/>
</dbReference>
<accession>A0A6B8RRW8</accession>
<dbReference type="PANTHER" id="PTHR33434">
    <property type="entry name" value="DEGV DOMAIN-CONTAINING PROTEIN DR_1986-RELATED"/>
    <property type="match status" value="1"/>
</dbReference>
<evidence type="ECO:0000313" key="4">
    <source>
        <dbReference type="EMBL" id="QGQ98699.1"/>
    </source>
</evidence>
<dbReference type="KEGG" id="ppsc:EHS13_29355"/>
<dbReference type="SUPFAM" id="SSF101473">
    <property type="entry name" value="DhaL-like"/>
    <property type="match status" value="1"/>
</dbReference>
<dbReference type="GO" id="GO:0006071">
    <property type="term" value="P:glycerol metabolic process"/>
    <property type="evidence" value="ECO:0007669"/>
    <property type="project" value="InterPro"/>
</dbReference>
<dbReference type="InterPro" id="IPR033470">
    <property type="entry name" value="FakA-like_C"/>
</dbReference>
<dbReference type="PROSITE" id="PS51482">
    <property type="entry name" value="DEGV"/>
    <property type="match status" value="1"/>
</dbReference>
<dbReference type="Gene3D" id="1.25.40.340">
    <property type="match status" value="1"/>
</dbReference>
<dbReference type="Pfam" id="PF02734">
    <property type="entry name" value="Dak2"/>
    <property type="match status" value="1"/>
</dbReference>
<dbReference type="SMART" id="SM01120">
    <property type="entry name" value="Dak2"/>
    <property type="match status" value="1"/>
</dbReference>
<dbReference type="Gene3D" id="3.30.1180.10">
    <property type="match status" value="1"/>
</dbReference>
<reference evidence="5" key="1">
    <citation type="submission" date="2018-11" db="EMBL/GenBank/DDBJ databases">
        <title>Complete genome sequence of Paenibacillus sp. ML311-T8.</title>
        <authorList>
            <person name="Nam Y.-D."/>
            <person name="Kang J."/>
            <person name="Chung W.-H."/>
            <person name="Park Y.S."/>
        </authorList>
    </citation>
    <scope>NUCLEOTIDE SEQUENCE [LARGE SCALE GENOMIC DNA]</scope>
    <source>
        <strain evidence="5">ML311-T8</strain>
    </source>
</reference>
<evidence type="ECO:0000313" key="5">
    <source>
        <dbReference type="Proteomes" id="UP000426246"/>
    </source>
</evidence>
<dbReference type="PROSITE" id="PS51480">
    <property type="entry name" value="DHAL"/>
    <property type="match status" value="1"/>
</dbReference>
<dbReference type="InterPro" id="IPR003797">
    <property type="entry name" value="DegV"/>
</dbReference>
<dbReference type="Proteomes" id="UP000426246">
    <property type="component" value="Chromosome"/>
</dbReference>
<dbReference type="Gene3D" id="3.40.50.10170">
    <property type="match status" value="1"/>
</dbReference>
<comment type="function">
    <text evidence="1">May bind long-chain fatty acids, such as palmitate, and may play a role in lipid transport or fatty acid metabolism.</text>
</comment>
<dbReference type="PANTHER" id="PTHR33434:SF8">
    <property type="entry name" value="DEGV DOMAIN-CONTAINING PROTEIN SPR1019"/>
    <property type="match status" value="1"/>
</dbReference>
<dbReference type="Pfam" id="PF21645">
    <property type="entry name" value="FakA-like_M"/>
    <property type="match status" value="1"/>
</dbReference>
<dbReference type="NCBIfam" id="TIGR00762">
    <property type="entry name" value="DegV"/>
    <property type="match status" value="1"/>
</dbReference>
<evidence type="ECO:0000256" key="2">
    <source>
        <dbReference type="ARBA" id="ARBA00023121"/>
    </source>
</evidence>
<keyword evidence="5" id="KW-1185">Reference proteome</keyword>
<dbReference type="GO" id="GO:0004371">
    <property type="term" value="F:glycerone kinase activity"/>
    <property type="evidence" value="ECO:0007669"/>
    <property type="project" value="InterPro"/>
</dbReference>
<dbReference type="RefSeq" id="WP_155703808.1">
    <property type="nucleotide sequence ID" value="NZ_CP034235.1"/>
</dbReference>
<protein>
    <submittedName>
        <fullName evidence="4">DegV family EDD domain-containing protein</fullName>
    </submittedName>
</protein>
<dbReference type="Pfam" id="PF02645">
    <property type="entry name" value="DegV"/>
    <property type="match status" value="1"/>
</dbReference>
<organism evidence="4 5">
    <name type="scientific">Paenibacillus psychroresistens</name>
    <dbReference type="NCBI Taxonomy" id="1778678"/>
    <lineage>
        <taxon>Bacteria</taxon>
        <taxon>Bacillati</taxon>
        <taxon>Bacillota</taxon>
        <taxon>Bacilli</taxon>
        <taxon>Bacillales</taxon>
        <taxon>Paenibacillaceae</taxon>
        <taxon>Paenibacillus</taxon>
    </lineage>
</organism>
<dbReference type="InterPro" id="IPR043168">
    <property type="entry name" value="DegV_C"/>
</dbReference>
<gene>
    <name evidence="4" type="ORF">EHS13_29355</name>
</gene>
<dbReference type="EMBL" id="CP034235">
    <property type="protein sequence ID" value="QGQ98699.1"/>
    <property type="molecule type" value="Genomic_DNA"/>
</dbReference>
<dbReference type="InterPro" id="IPR048394">
    <property type="entry name" value="FakA-like_M"/>
</dbReference>
<dbReference type="GO" id="GO:0008289">
    <property type="term" value="F:lipid binding"/>
    <property type="evidence" value="ECO:0007669"/>
    <property type="project" value="UniProtKB-KW"/>
</dbReference>